<keyword evidence="3" id="KW-0440">LIM domain</keyword>
<dbReference type="STRING" id="1097556.R4XD92"/>
<protein>
    <submittedName>
        <fullName evidence="6">Paxillin-like protein</fullName>
    </submittedName>
</protein>
<evidence type="ECO:0000256" key="1">
    <source>
        <dbReference type="ARBA" id="ARBA00022723"/>
    </source>
</evidence>
<evidence type="ECO:0000256" key="3">
    <source>
        <dbReference type="PROSITE-ProRule" id="PRU00125"/>
    </source>
</evidence>
<feature type="compositionally biased region" description="Polar residues" evidence="4">
    <location>
        <begin position="1"/>
        <end position="25"/>
    </location>
</feature>
<dbReference type="EMBL" id="CAHR02000158">
    <property type="protein sequence ID" value="CCG83563.1"/>
    <property type="molecule type" value="Genomic_DNA"/>
</dbReference>
<evidence type="ECO:0000259" key="5">
    <source>
        <dbReference type="PROSITE" id="PS50023"/>
    </source>
</evidence>
<reference evidence="6 7" key="1">
    <citation type="journal article" date="2013" name="MBio">
        <title>Genome sequencing of the plant pathogen Taphrina deformans, the causal agent of peach leaf curl.</title>
        <authorList>
            <person name="Cisse O.H."/>
            <person name="Almeida J.M.G.C.F."/>
            <person name="Fonseca A."/>
            <person name="Kumar A.A."/>
            <person name="Salojaervi J."/>
            <person name="Overmyer K."/>
            <person name="Hauser P.M."/>
            <person name="Pagni M."/>
        </authorList>
    </citation>
    <scope>NUCLEOTIDE SEQUENCE [LARGE SCALE GENOMIC DNA]</scope>
    <source>
        <strain evidence="7">PYCC 5710 / ATCC 11124 / CBS 356.35 / IMI 108563 / JCM 9778 / NBRC 8474</strain>
    </source>
</reference>
<gene>
    <name evidence="6" type="ORF">TAPDE_003834</name>
</gene>
<dbReference type="InterPro" id="IPR001781">
    <property type="entry name" value="Znf_LIM"/>
</dbReference>
<keyword evidence="1 3" id="KW-0479">Metal-binding</keyword>
<feature type="compositionally biased region" description="Polar residues" evidence="4">
    <location>
        <begin position="151"/>
        <end position="173"/>
    </location>
</feature>
<evidence type="ECO:0000313" key="6">
    <source>
        <dbReference type="EMBL" id="CCG83563.1"/>
    </source>
</evidence>
<comment type="caution">
    <text evidence="6">The sequence shown here is derived from an EMBL/GenBank/DDBJ whole genome shotgun (WGS) entry which is preliminary data.</text>
</comment>
<feature type="region of interest" description="Disordered" evidence="4">
    <location>
        <begin position="487"/>
        <end position="551"/>
    </location>
</feature>
<evidence type="ECO:0000256" key="4">
    <source>
        <dbReference type="SAM" id="MobiDB-lite"/>
    </source>
</evidence>
<accession>R4XD92</accession>
<dbReference type="GO" id="GO:0030695">
    <property type="term" value="F:GTPase regulator activity"/>
    <property type="evidence" value="ECO:0007669"/>
    <property type="project" value="UniProtKB-ARBA"/>
</dbReference>
<feature type="compositionally biased region" description="Polar residues" evidence="4">
    <location>
        <begin position="90"/>
        <end position="104"/>
    </location>
</feature>
<proteinExistence type="predicted"/>
<dbReference type="PROSITE" id="PS50023">
    <property type="entry name" value="LIM_DOMAIN_2"/>
    <property type="match status" value="1"/>
</dbReference>
<feature type="compositionally biased region" description="Basic and acidic residues" evidence="4">
    <location>
        <begin position="268"/>
        <end position="298"/>
    </location>
</feature>
<feature type="compositionally biased region" description="Polar residues" evidence="4">
    <location>
        <begin position="299"/>
        <end position="317"/>
    </location>
</feature>
<dbReference type="SUPFAM" id="SSF57716">
    <property type="entry name" value="Glucocorticoid receptor-like (DNA-binding domain)"/>
    <property type="match status" value="1"/>
</dbReference>
<evidence type="ECO:0000256" key="2">
    <source>
        <dbReference type="ARBA" id="ARBA00022833"/>
    </source>
</evidence>
<keyword evidence="2 3" id="KW-0862">Zinc</keyword>
<organism evidence="6 7">
    <name type="scientific">Taphrina deformans (strain PYCC 5710 / ATCC 11124 / CBS 356.35 / IMI 108563 / JCM 9778 / NBRC 8474)</name>
    <name type="common">Peach leaf curl fungus</name>
    <name type="synonym">Lalaria deformans</name>
    <dbReference type="NCBI Taxonomy" id="1097556"/>
    <lineage>
        <taxon>Eukaryota</taxon>
        <taxon>Fungi</taxon>
        <taxon>Dikarya</taxon>
        <taxon>Ascomycota</taxon>
        <taxon>Taphrinomycotina</taxon>
        <taxon>Taphrinomycetes</taxon>
        <taxon>Taphrinales</taxon>
        <taxon>Taphrinaceae</taxon>
        <taxon>Taphrina</taxon>
    </lineage>
</organism>
<name>R4XD92_TAPDE</name>
<dbReference type="VEuPathDB" id="FungiDB:TAPDE_003834"/>
<evidence type="ECO:0000313" key="7">
    <source>
        <dbReference type="Proteomes" id="UP000013776"/>
    </source>
</evidence>
<dbReference type="AlphaFoldDB" id="R4XD92"/>
<feature type="compositionally biased region" description="Low complexity" evidence="4">
    <location>
        <begin position="395"/>
        <end position="411"/>
    </location>
</feature>
<feature type="compositionally biased region" description="Polar residues" evidence="4">
    <location>
        <begin position="242"/>
        <end position="267"/>
    </location>
</feature>
<feature type="region of interest" description="Disordered" evidence="4">
    <location>
        <begin position="395"/>
        <end position="462"/>
    </location>
</feature>
<feature type="compositionally biased region" description="Basic and acidic residues" evidence="4">
    <location>
        <begin position="139"/>
        <end position="148"/>
    </location>
</feature>
<dbReference type="Pfam" id="PF00412">
    <property type="entry name" value="LIM"/>
    <property type="match status" value="1"/>
</dbReference>
<dbReference type="GO" id="GO:0046872">
    <property type="term" value="F:metal ion binding"/>
    <property type="evidence" value="ECO:0007669"/>
    <property type="project" value="UniProtKB-KW"/>
</dbReference>
<feature type="compositionally biased region" description="Low complexity" evidence="4">
    <location>
        <begin position="530"/>
        <end position="539"/>
    </location>
</feature>
<dbReference type="SMART" id="SM00132">
    <property type="entry name" value="LIM"/>
    <property type="match status" value="1"/>
</dbReference>
<feature type="compositionally biased region" description="Basic residues" evidence="4">
    <location>
        <begin position="212"/>
        <end position="221"/>
    </location>
</feature>
<dbReference type="CDD" id="cd08368">
    <property type="entry name" value="LIM"/>
    <property type="match status" value="1"/>
</dbReference>
<dbReference type="Gene3D" id="2.10.110.10">
    <property type="entry name" value="Cysteine Rich Protein"/>
    <property type="match status" value="1"/>
</dbReference>
<feature type="region of interest" description="Disordered" evidence="4">
    <location>
        <begin position="1"/>
        <end position="72"/>
    </location>
</feature>
<sequence>MASIAESPTSIQHESRWPTRQQPTGNRPDRGLFNSATHARPDHAPTDPNRQFNHAGRTAQPAIDSQYPASSSNAVLGKIQNLKAGVFGSNGLQRPLQQSRSGPIQTYDPRATMVPIRIDDASSNSSRRRPAPPRLQDVALHRHTEDARSIISDQSGRSLQSKRSVESSRQQQGELFAASLSPTDAGPFHHVSSKLDPARFVPADVPIGPSKSHGKKVKSRGGRSYDTGDHDWEDEGYDGLSSIDNGSSYSRNGSRPSRSAGTTMSNRSNDEDYSARDYRQAPHRQDPRDQARAHDAERASSSSLTARQARSAQTSLDKSARVERPNDTGPARIRPDRPPMTRAPSPQGSNESRNAHALPTIHVAHSRHDGQNKTHARNETSSSLGTVLTNASLFSARSSVSSPPSEVSYQSKGRDVQCRAQAHTPTPQDYENEATPTLRDHGQPKPYPSRGNPAAAAGITRSTTTGSFDRLLEDIGSSIDGLKVPAPDLAAGQASPSSNYSPIVPAEPFPRPSPGIRVPQGLGSPASLASKETASSKGSRSSRTRTRTRTKESRCMACGHVISGKWVASADGAVSGRYHRSCFTCADATCTQAGFPDGQFYVHRDRPYCARHYHALAGTLCALCGEGIEGDCLATRTDERYHLHCHAAQQVDGRQYRHF</sequence>
<dbReference type="eggNOG" id="KOG1703">
    <property type="taxonomic scope" value="Eukaryota"/>
</dbReference>
<feature type="region of interest" description="Disordered" evidence="4">
    <location>
        <begin position="89"/>
        <end position="356"/>
    </location>
</feature>
<dbReference type="OrthoDB" id="1112565at2759"/>
<feature type="domain" description="LIM zinc-binding" evidence="5">
    <location>
        <begin position="553"/>
        <end position="619"/>
    </location>
</feature>
<dbReference type="Proteomes" id="UP000013776">
    <property type="component" value="Unassembled WGS sequence"/>
</dbReference>
<keyword evidence="7" id="KW-1185">Reference proteome</keyword>